<proteinExistence type="predicted"/>
<dbReference type="GO" id="GO:0030255">
    <property type="term" value="P:protein secretion by the type IV secretion system"/>
    <property type="evidence" value="ECO:0007669"/>
    <property type="project" value="InterPro"/>
</dbReference>
<name>A0AA91EF20_9GAMM</name>
<evidence type="ECO:0000313" key="8">
    <source>
        <dbReference type="Proteomes" id="UP000078431"/>
    </source>
</evidence>
<keyword evidence="4 6" id="KW-0472">Membrane</keyword>
<feature type="transmembrane region" description="Helical" evidence="6">
    <location>
        <begin position="163"/>
        <end position="182"/>
    </location>
</feature>
<dbReference type="Proteomes" id="UP000078431">
    <property type="component" value="Unassembled WGS sequence"/>
</dbReference>
<evidence type="ECO:0000256" key="2">
    <source>
        <dbReference type="ARBA" id="ARBA00022692"/>
    </source>
</evidence>
<evidence type="ECO:0000256" key="5">
    <source>
        <dbReference type="SAM" id="MobiDB-lite"/>
    </source>
</evidence>
<evidence type="ECO:0000313" key="7">
    <source>
        <dbReference type="EMBL" id="OAT56511.1"/>
    </source>
</evidence>
<comment type="caution">
    <text evidence="7">The sequence shown here is derived from an EMBL/GenBank/DDBJ whole genome shotgun (WGS) entry which is preliminary data.</text>
</comment>
<keyword evidence="8" id="KW-1185">Reference proteome</keyword>
<feature type="region of interest" description="Disordered" evidence="5">
    <location>
        <begin position="304"/>
        <end position="325"/>
    </location>
</feature>
<evidence type="ECO:0000256" key="6">
    <source>
        <dbReference type="SAM" id="Phobius"/>
    </source>
</evidence>
<evidence type="ECO:0000256" key="3">
    <source>
        <dbReference type="ARBA" id="ARBA00022989"/>
    </source>
</evidence>
<dbReference type="EMBL" id="LXEX01000081">
    <property type="protein sequence ID" value="OAT56511.1"/>
    <property type="molecule type" value="Genomic_DNA"/>
</dbReference>
<organism evidence="7 8">
    <name type="scientific">Obesumbacterium proteus ATCC 12841</name>
    <dbReference type="NCBI Taxonomy" id="1354268"/>
    <lineage>
        <taxon>Bacteria</taxon>
        <taxon>Pseudomonadati</taxon>
        <taxon>Pseudomonadota</taxon>
        <taxon>Gammaproteobacteria</taxon>
        <taxon>Enterobacterales</taxon>
        <taxon>Hafniaceae</taxon>
        <taxon>Obesumbacterium</taxon>
    </lineage>
</organism>
<protein>
    <submittedName>
        <fullName evidence="7">TrbL/VirB6 family conjugal transfer protein</fullName>
    </submittedName>
</protein>
<comment type="subcellular location">
    <subcellularLocation>
        <location evidence="1">Membrane</location>
        <topology evidence="1">Multi-pass membrane protein</topology>
    </subcellularLocation>
</comment>
<keyword evidence="2 6" id="KW-0812">Transmembrane</keyword>
<dbReference type="InterPro" id="IPR007688">
    <property type="entry name" value="Conjugal_tfr_TrbL/VirB6"/>
</dbReference>
<evidence type="ECO:0000256" key="4">
    <source>
        <dbReference type="ARBA" id="ARBA00023136"/>
    </source>
</evidence>
<dbReference type="GO" id="GO:0016020">
    <property type="term" value="C:membrane"/>
    <property type="evidence" value="ECO:0007669"/>
    <property type="project" value="UniProtKB-SubCell"/>
</dbReference>
<feature type="transmembrane region" description="Helical" evidence="6">
    <location>
        <begin position="20"/>
        <end position="46"/>
    </location>
</feature>
<feature type="transmembrane region" description="Helical" evidence="6">
    <location>
        <begin position="189"/>
        <end position="210"/>
    </location>
</feature>
<gene>
    <name evidence="7" type="ORF">M993_04796</name>
</gene>
<feature type="transmembrane region" description="Helical" evidence="6">
    <location>
        <begin position="139"/>
        <end position="157"/>
    </location>
</feature>
<sequence length="325" mass="34223">MSAGLFVGLDNAMMNGFTAILVGQTALYSTMVAGLAGGSVTLYIIWRGYQTLAGKLQTPVEDVVWDLARMAIILTFALNSDSYLDATIAAINGLKDGLSGSESVWVLLDTAWEKAQAIGTRLWQLDDSTFSILGPIAEYTVWAGVGFMLVVSALVNLTAELTLMLMTTTAPIFIFCLMFGWLRTMFNNWVQTIFSVLLTVLFSSLALRVAMNYLNSILEQARVQADTANIVTLAVQCCISAICCGFVVLLSAKLAGALAGSAVQGTIQGMATGAAMGTLKKGLNIAKPVAVGAGNTAGRIGDQAAKNLKGPQAKQSANRARSKAA</sequence>
<accession>A0AA91EF20</accession>
<keyword evidence="3 6" id="KW-1133">Transmembrane helix</keyword>
<dbReference type="Pfam" id="PF04610">
    <property type="entry name" value="TrbL"/>
    <property type="match status" value="1"/>
</dbReference>
<dbReference type="RefSeq" id="WP_064645626.1">
    <property type="nucleotide sequence ID" value="NZ_LXEX01000081.1"/>
</dbReference>
<feature type="non-terminal residue" evidence="7">
    <location>
        <position position="325"/>
    </location>
</feature>
<dbReference type="AlphaFoldDB" id="A0AA91EF20"/>
<reference evidence="7 8" key="1">
    <citation type="submission" date="2016-04" db="EMBL/GenBank/DDBJ databases">
        <title>ATOL: Assembling a taxonomically balanced genome-scale reconstruction of the evolutionary history of the Enterobacteriaceae.</title>
        <authorList>
            <person name="Plunkett G.III."/>
            <person name="Neeno-Eckwall E.C."/>
            <person name="Glasner J.D."/>
            <person name="Perna N.T."/>
        </authorList>
    </citation>
    <scope>NUCLEOTIDE SEQUENCE [LARGE SCALE GENOMIC DNA]</scope>
    <source>
        <strain evidence="7 8">ATCC 12841</strain>
    </source>
</reference>
<evidence type="ECO:0000256" key="1">
    <source>
        <dbReference type="ARBA" id="ARBA00004141"/>
    </source>
</evidence>
<feature type="transmembrane region" description="Helical" evidence="6">
    <location>
        <begin position="230"/>
        <end position="250"/>
    </location>
</feature>